<evidence type="ECO:0000313" key="2">
    <source>
        <dbReference type="Proteomes" id="UP001153954"/>
    </source>
</evidence>
<keyword evidence="2" id="KW-1185">Reference proteome</keyword>
<protein>
    <submittedName>
        <fullName evidence="1">Uncharacterized protein</fullName>
    </submittedName>
</protein>
<evidence type="ECO:0000313" key="1">
    <source>
        <dbReference type="EMBL" id="CAH2103565.1"/>
    </source>
</evidence>
<proteinExistence type="predicted"/>
<sequence>MDSEVDCKCIKIIGHLEDVKWPTIPRKYRPSPGPLSLGDWTQSQHIWLYYVESEDDLLVEDDVLKSTHSKYWSIHEVQRYFLGELHCEKVLFTYQYPNLKLPSDLGSYLWKANTALKQPPVLYMKELQMSLQITLKKMETKQVQIDRLILSDQLINIHRLDYFKKKTFFRLLHNIIGSQERLQLVSLENLNCSRLEGVRLIQQIACFTANTLKYLFLWRFVLSNENPILVNYSYISGKLVY</sequence>
<dbReference type="AlphaFoldDB" id="A0AAU9V3C1"/>
<accession>A0AAU9V3C1</accession>
<dbReference type="Proteomes" id="UP001153954">
    <property type="component" value="Unassembled WGS sequence"/>
</dbReference>
<reference evidence="1" key="1">
    <citation type="submission" date="2022-03" db="EMBL/GenBank/DDBJ databases">
        <authorList>
            <person name="Tunstrom K."/>
        </authorList>
    </citation>
    <scope>NUCLEOTIDE SEQUENCE</scope>
</reference>
<dbReference type="EMBL" id="CAKOGL010000026">
    <property type="protein sequence ID" value="CAH2103565.1"/>
    <property type="molecule type" value="Genomic_DNA"/>
</dbReference>
<organism evidence="1 2">
    <name type="scientific">Euphydryas editha</name>
    <name type="common">Edith's checkerspot</name>
    <dbReference type="NCBI Taxonomy" id="104508"/>
    <lineage>
        <taxon>Eukaryota</taxon>
        <taxon>Metazoa</taxon>
        <taxon>Ecdysozoa</taxon>
        <taxon>Arthropoda</taxon>
        <taxon>Hexapoda</taxon>
        <taxon>Insecta</taxon>
        <taxon>Pterygota</taxon>
        <taxon>Neoptera</taxon>
        <taxon>Endopterygota</taxon>
        <taxon>Lepidoptera</taxon>
        <taxon>Glossata</taxon>
        <taxon>Ditrysia</taxon>
        <taxon>Papilionoidea</taxon>
        <taxon>Nymphalidae</taxon>
        <taxon>Nymphalinae</taxon>
        <taxon>Euphydryas</taxon>
    </lineage>
</organism>
<comment type="caution">
    <text evidence="1">The sequence shown here is derived from an EMBL/GenBank/DDBJ whole genome shotgun (WGS) entry which is preliminary data.</text>
</comment>
<name>A0AAU9V3C1_EUPED</name>
<gene>
    <name evidence="1" type="ORF">EEDITHA_LOCUS18055</name>
</gene>